<dbReference type="CDD" id="cd00093">
    <property type="entry name" value="HTH_XRE"/>
    <property type="match status" value="1"/>
</dbReference>
<evidence type="ECO:0000313" key="2">
    <source>
        <dbReference type="Proteomes" id="UP000294958"/>
    </source>
</evidence>
<dbReference type="AlphaFoldDB" id="A0A4R6YGZ3"/>
<dbReference type="OrthoDB" id="8101354at2"/>
<accession>A0A4R6YGZ3</accession>
<reference evidence="1 2" key="1">
    <citation type="submission" date="2019-03" db="EMBL/GenBank/DDBJ databases">
        <title>Genomic Encyclopedia of Type Strains, Phase IV (KMG-IV): sequencing the most valuable type-strain genomes for metagenomic binning, comparative biology and taxonomic classification.</title>
        <authorList>
            <person name="Goeker M."/>
        </authorList>
    </citation>
    <scope>NUCLEOTIDE SEQUENCE [LARGE SCALE GENOMIC DNA]</scope>
    <source>
        <strain evidence="1 2">DSM 11603</strain>
    </source>
</reference>
<dbReference type="Gene3D" id="2.10.109.10">
    <property type="entry name" value="Umud Fragment, subunit A"/>
    <property type="match status" value="1"/>
</dbReference>
<dbReference type="Proteomes" id="UP000294958">
    <property type="component" value="Unassembled WGS sequence"/>
</dbReference>
<gene>
    <name evidence="1" type="ORF">DES43_108145</name>
</gene>
<dbReference type="SUPFAM" id="SSF51306">
    <property type="entry name" value="LexA/Signal peptidase"/>
    <property type="match status" value="1"/>
</dbReference>
<dbReference type="InterPro" id="IPR036286">
    <property type="entry name" value="LexA/Signal_pep-like_sf"/>
</dbReference>
<protein>
    <submittedName>
        <fullName evidence="1">Uncharacterized protein</fullName>
    </submittedName>
</protein>
<sequence>MIEKHDSKEWLRAVAQHMNQSLSELALNSGLAASTLTRFMNDRSGKLTVTDRTLDAVARYTGVPKNVLPGQRSLPGFGESEVVPFEAGNLEAPPEWVKTAVAAHKGNRNGVDAWVMKGWALDLLGILPGDIIMIDQNRRPKAGDIVCAQLRDLATGRAETVMRRYEPPFLLSHSAKTGPSRPEQVDDDRVIIIGVEVGVIRPRN</sequence>
<name>A0A4R6YGZ3_9HYPH</name>
<dbReference type="EMBL" id="SNZF01000008">
    <property type="protein sequence ID" value="TDR35720.1"/>
    <property type="molecule type" value="Genomic_DNA"/>
</dbReference>
<proteinExistence type="predicted"/>
<evidence type="ECO:0000313" key="1">
    <source>
        <dbReference type="EMBL" id="TDR35720.1"/>
    </source>
</evidence>
<keyword evidence="2" id="KW-1185">Reference proteome</keyword>
<comment type="caution">
    <text evidence="1">The sequence shown here is derived from an EMBL/GenBank/DDBJ whole genome shotgun (WGS) entry which is preliminary data.</text>
</comment>
<dbReference type="RefSeq" id="WP_133674963.1">
    <property type="nucleotide sequence ID" value="NZ_SNZF01000008.1"/>
</dbReference>
<organism evidence="1 2">
    <name type="scientific">Aquamicrobium defluvii</name>
    <dbReference type="NCBI Taxonomy" id="69279"/>
    <lineage>
        <taxon>Bacteria</taxon>
        <taxon>Pseudomonadati</taxon>
        <taxon>Pseudomonadota</taxon>
        <taxon>Alphaproteobacteria</taxon>
        <taxon>Hyphomicrobiales</taxon>
        <taxon>Phyllobacteriaceae</taxon>
        <taxon>Aquamicrobium</taxon>
    </lineage>
</organism>
<dbReference type="InterPro" id="IPR001387">
    <property type="entry name" value="Cro/C1-type_HTH"/>
</dbReference>